<feature type="compositionally biased region" description="Polar residues" evidence="1">
    <location>
        <begin position="519"/>
        <end position="529"/>
    </location>
</feature>
<evidence type="ECO:0000256" key="1">
    <source>
        <dbReference type="SAM" id="MobiDB-lite"/>
    </source>
</evidence>
<feature type="compositionally biased region" description="Polar residues" evidence="1">
    <location>
        <begin position="353"/>
        <end position="367"/>
    </location>
</feature>
<keyword evidence="2" id="KW-0472">Membrane</keyword>
<dbReference type="Proteomes" id="UP000217199">
    <property type="component" value="Unassembled WGS sequence"/>
</dbReference>
<evidence type="ECO:0000256" key="2">
    <source>
        <dbReference type="SAM" id="Phobius"/>
    </source>
</evidence>
<comment type="caution">
    <text evidence="3">The sequence shown here is derived from an EMBL/GenBank/DDBJ whole genome shotgun (WGS) entry which is preliminary data.</text>
</comment>
<sequence length="643" mass="70079">MEIEGTDPHWIFSINGQNSSRAEAGWNQLSDDVDNIMYGQTGIWTSTRNATATLIFQGTSITLYSTKTNSSGIMQVICDNDKQNVSLDYSVTLPGEQVWRIGNLREDTVHALEVKMLEGERINIGKVVITPPTFAVIPPTTPSPLPIAFPANNLKVASISVTTMWLTTTEWATRTITATATSTASPSGQIPSGALAGIIVAGSTAAISIVALLAFLRFWYTKDRQKNMPKKLKAMGLYEKSDIGRGGSFSRIGDVDEGDIEAGTQPKFKGKQLFAFLPSIKRLSTLNLDLSTRASSVAHSTRTSLRNAPLAVTNTDSPPLPSVPQHARYRSSNFQSRRKQNVLSIATDSNSLRRYNDSGITRPSSSRIGWKPPKAQLSFSTSDMSDELKNGEWEDVNEDTGTDADFYAEQLSDRFGSQEGPLPEEKGDPIDRLDTPLILHSPAVASSYASFSHSNSISSRTSRPSRKGNKILRSLRSPSSKRSSTQNSHGTLLRTPTTHSSHRTFSTGDEDQSIKRTRTLSTPRAQTHPSPSSSSISHQVKSSEVLVADLVDVVDTTPQAPSSWNYLTTSPRKMSYLQRSQRPVFGPRQRSGSVASISSLGSTESEPNKHVRSYSADETLAKLSIVEEVSFIERSSSGSPSML</sequence>
<evidence type="ECO:0000313" key="3">
    <source>
        <dbReference type="EMBL" id="PAV19027.1"/>
    </source>
</evidence>
<proteinExistence type="predicted"/>
<feature type="compositionally biased region" description="Low complexity" evidence="1">
    <location>
        <begin position="530"/>
        <end position="540"/>
    </location>
</feature>
<name>A0A286UHF5_9AGAM</name>
<dbReference type="OrthoDB" id="3258237at2759"/>
<accession>A0A286UHF5</accession>
<feature type="transmembrane region" description="Helical" evidence="2">
    <location>
        <begin position="194"/>
        <end position="220"/>
    </location>
</feature>
<dbReference type="AlphaFoldDB" id="A0A286UHF5"/>
<dbReference type="Gene3D" id="2.60.120.260">
    <property type="entry name" value="Galactose-binding domain-like"/>
    <property type="match status" value="1"/>
</dbReference>
<feature type="region of interest" description="Disordered" evidence="1">
    <location>
        <begin position="413"/>
        <end position="434"/>
    </location>
</feature>
<feature type="region of interest" description="Disordered" evidence="1">
    <location>
        <begin position="583"/>
        <end position="617"/>
    </location>
</feature>
<keyword evidence="2" id="KW-0812">Transmembrane</keyword>
<feature type="compositionally biased region" description="Low complexity" evidence="1">
    <location>
        <begin position="591"/>
        <end position="602"/>
    </location>
</feature>
<feature type="region of interest" description="Disordered" evidence="1">
    <location>
        <begin position="449"/>
        <end position="540"/>
    </location>
</feature>
<evidence type="ECO:0000313" key="4">
    <source>
        <dbReference type="Proteomes" id="UP000217199"/>
    </source>
</evidence>
<keyword evidence="2" id="KW-1133">Transmembrane helix</keyword>
<feature type="region of interest" description="Disordered" evidence="1">
    <location>
        <begin position="353"/>
        <end position="399"/>
    </location>
</feature>
<feature type="compositionally biased region" description="Basic and acidic residues" evidence="1">
    <location>
        <begin position="423"/>
        <end position="434"/>
    </location>
</feature>
<feature type="compositionally biased region" description="Low complexity" evidence="1">
    <location>
        <begin position="449"/>
        <end position="462"/>
    </location>
</feature>
<protein>
    <submittedName>
        <fullName evidence="3">Uncharacterized protein</fullName>
    </submittedName>
</protein>
<feature type="region of interest" description="Disordered" evidence="1">
    <location>
        <begin position="298"/>
        <end position="324"/>
    </location>
</feature>
<feature type="compositionally biased region" description="Polar residues" evidence="1">
    <location>
        <begin position="298"/>
        <end position="317"/>
    </location>
</feature>
<dbReference type="EMBL" id="NBII01000005">
    <property type="protein sequence ID" value="PAV19027.1"/>
    <property type="molecule type" value="Genomic_DNA"/>
</dbReference>
<feature type="compositionally biased region" description="Polar residues" evidence="1">
    <location>
        <begin position="494"/>
        <end position="507"/>
    </location>
</feature>
<keyword evidence="4" id="KW-1185">Reference proteome</keyword>
<dbReference type="STRING" id="2282107.A0A286UHF5"/>
<reference evidence="3 4" key="1">
    <citation type="journal article" date="2017" name="Mol. Ecol.">
        <title>Comparative and population genomic landscape of Phellinus noxius: A hypervariable fungus causing root rot in trees.</title>
        <authorList>
            <person name="Chung C.L."/>
            <person name="Lee T.J."/>
            <person name="Akiba M."/>
            <person name="Lee H.H."/>
            <person name="Kuo T.H."/>
            <person name="Liu D."/>
            <person name="Ke H.M."/>
            <person name="Yokoi T."/>
            <person name="Roa M.B."/>
            <person name="Lu M.J."/>
            <person name="Chang Y.Y."/>
            <person name="Ann P.J."/>
            <person name="Tsai J.N."/>
            <person name="Chen C.Y."/>
            <person name="Tzean S.S."/>
            <person name="Ota Y."/>
            <person name="Hattori T."/>
            <person name="Sahashi N."/>
            <person name="Liou R.F."/>
            <person name="Kikuchi T."/>
            <person name="Tsai I.J."/>
        </authorList>
    </citation>
    <scope>NUCLEOTIDE SEQUENCE [LARGE SCALE GENOMIC DNA]</scope>
    <source>
        <strain evidence="3 4">FFPRI411160</strain>
    </source>
</reference>
<dbReference type="InParanoid" id="A0A286UHF5"/>
<organism evidence="3 4">
    <name type="scientific">Pyrrhoderma noxium</name>
    <dbReference type="NCBI Taxonomy" id="2282107"/>
    <lineage>
        <taxon>Eukaryota</taxon>
        <taxon>Fungi</taxon>
        <taxon>Dikarya</taxon>
        <taxon>Basidiomycota</taxon>
        <taxon>Agaricomycotina</taxon>
        <taxon>Agaricomycetes</taxon>
        <taxon>Hymenochaetales</taxon>
        <taxon>Hymenochaetaceae</taxon>
        <taxon>Pyrrhoderma</taxon>
    </lineage>
</organism>
<feature type="compositionally biased region" description="Low complexity" evidence="1">
    <location>
        <begin position="474"/>
        <end position="488"/>
    </location>
</feature>
<gene>
    <name evidence="3" type="ORF">PNOK_0587100</name>
</gene>